<keyword evidence="2" id="KW-1185">Reference proteome</keyword>
<name>A0ACB9AL68_CICIN</name>
<organism evidence="1 2">
    <name type="scientific">Cichorium intybus</name>
    <name type="common">Chicory</name>
    <dbReference type="NCBI Taxonomy" id="13427"/>
    <lineage>
        <taxon>Eukaryota</taxon>
        <taxon>Viridiplantae</taxon>
        <taxon>Streptophyta</taxon>
        <taxon>Embryophyta</taxon>
        <taxon>Tracheophyta</taxon>
        <taxon>Spermatophyta</taxon>
        <taxon>Magnoliopsida</taxon>
        <taxon>eudicotyledons</taxon>
        <taxon>Gunneridae</taxon>
        <taxon>Pentapetalae</taxon>
        <taxon>asterids</taxon>
        <taxon>campanulids</taxon>
        <taxon>Asterales</taxon>
        <taxon>Asteraceae</taxon>
        <taxon>Cichorioideae</taxon>
        <taxon>Cichorieae</taxon>
        <taxon>Cichoriinae</taxon>
        <taxon>Cichorium</taxon>
    </lineage>
</organism>
<evidence type="ECO:0000313" key="2">
    <source>
        <dbReference type="Proteomes" id="UP001055811"/>
    </source>
</evidence>
<gene>
    <name evidence="1" type="ORF">L2E82_39892</name>
</gene>
<evidence type="ECO:0000313" key="1">
    <source>
        <dbReference type="EMBL" id="KAI3710118.1"/>
    </source>
</evidence>
<protein>
    <submittedName>
        <fullName evidence="1">Uncharacterized protein</fullName>
    </submittedName>
</protein>
<comment type="caution">
    <text evidence="1">The sequence shown here is derived from an EMBL/GenBank/DDBJ whole genome shotgun (WGS) entry which is preliminary data.</text>
</comment>
<reference evidence="2" key="1">
    <citation type="journal article" date="2022" name="Mol. Ecol. Resour.">
        <title>The genomes of chicory, endive, great burdock and yacon provide insights into Asteraceae palaeo-polyploidization history and plant inulin production.</title>
        <authorList>
            <person name="Fan W."/>
            <person name="Wang S."/>
            <person name="Wang H."/>
            <person name="Wang A."/>
            <person name="Jiang F."/>
            <person name="Liu H."/>
            <person name="Zhao H."/>
            <person name="Xu D."/>
            <person name="Zhang Y."/>
        </authorList>
    </citation>
    <scope>NUCLEOTIDE SEQUENCE [LARGE SCALE GENOMIC DNA]</scope>
    <source>
        <strain evidence="2">cv. Punajuju</strain>
    </source>
</reference>
<sequence length="127" mass="14635">MGCVKSSNNNDGRRRPIRIRKPRPWDHTEAITRAQLNAMREEFWDTAPYYGGQREIWDALRAAAEAELHLAQAIIDSAGIIAHERDLTVCYDERGKLDCLLYLTVLDKLSRSISNNNDEEGIYVFFH</sequence>
<dbReference type="EMBL" id="CM042015">
    <property type="protein sequence ID" value="KAI3710118.1"/>
    <property type="molecule type" value="Genomic_DNA"/>
</dbReference>
<reference evidence="1 2" key="2">
    <citation type="journal article" date="2022" name="Mol. Ecol. Resour.">
        <title>The genomes of chicory, endive, great burdock and yacon provide insights into Asteraceae paleo-polyploidization history and plant inulin production.</title>
        <authorList>
            <person name="Fan W."/>
            <person name="Wang S."/>
            <person name="Wang H."/>
            <person name="Wang A."/>
            <person name="Jiang F."/>
            <person name="Liu H."/>
            <person name="Zhao H."/>
            <person name="Xu D."/>
            <person name="Zhang Y."/>
        </authorList>
    </citation>
    <scope>NUCLEOTIDE SEQUENCE [LARGE SCALE GENOMIC DNA]</scope>
    <source>
        <strain evidence="2">cv. Punajuju</strain>
        <tissue evidence="1">Leaves</tissue>
    </source>
</reference>
<accession>A0ACB9AL68</accession>
<dbReference type="Proteomes" id="UP001055811">
    <property type="component" value="Linkage Group LG07"/>
</dbReference>
<proteinExistence type="predicted"/>